<dbReference type="AlphaFoldDB" id="A0A6M8J9J6"/>
<keyword evidence="2" id="KW-0808">Transferase</keyword>
<dbReference type="Gene3D" id="3.90.550.10">
    <property type="entry name" value="Spore Coat Polysaccharide Biosynthesis Protein SpsA, Chain A"/>
    <property type="match status" value="1"/>
</dbReference>
<dbReference type="RefSeq" id="WP_173164631.1">
    <property type="nucleotide sequence ID" value="NZ_CP053716.1"/>
</dbReference>
<organism evidence="2 3">
    <name type="scientific">Berryella wangjianweii</name>
    <dbReference type="NCBI Taxonomy" id="2734634"/>
    <lineage>
        <taxon>Bacteria</taxon>
        <taxon>Bacillati</taxon>
        <taxon>Actinomycetota</taxon>
        <taxon>Coriobacteriia</taxon>
        <taxon>Eggerthellales</taxon>
        <taxon>Eggerthellaceae</taxon>
        <taxon>Berryella</taxon>
    </lineage>
</organism>
<reference evidence="3" key="1">
    <citation type="submission" date="2020-05" db="EMBL/GenBank/DDBJ databases">
        <title>Novel species in genus Nocardioides.</title>
        <authorList>
            <person name="Zhang G."/>
        </authorList>
    </citation>
    <scope>NUCLEOTIDE SEQUENCE [LARGE SCALE GENOMIC DNA]</scope>
    <source>
        <strain evidence="3">zg-1050</strain>
    </source>
</reference>
<dbReference type="Proteomes" id="UP000503297">
    <property type="component" value="Chromosome"/>
</dbReference>
<gene>
    <name evidence="2" type="ORF">HLV38_04625</name>
</gene>
<sequence>MNPLVVIPTFISARRSRPASSVVAVYDHATPLSQEGELPRCLESLTSVRGLGHVVVLVASEPGIEDQALAKVRRQAAQFPTLPVAVMGAPELDLVQQRFEQLGIGRLSKEVGLTGYAALRNFGLVVANAFGFDAVVFLDDDAVVSDEDFLERALYGLGKLTRKGVPILAKSGFYYNAQGTYRSQSQERWYDRFWGQARAFNAWIERAMAGPRLSRSNHVCGGCLALHREAFRRVAFDPWIARGEDLDYLLNLRMYGSDLWFDNQWSMRHLPPASASEGDRFRQDIFRWLYENRKIEYSRTQIDLLQVKSASLEPYPGPFLEPGIDRRVRLTALLRSLGRQDRKAYLRAAKAVQGEALSYAQRNCMKYFEFQYAWPELMARVECDAPLRDALLRSIVPTARPQAAACDAPDSRGAGSPAGSNEGSEAEPDAQAAGRPAAAVRGLTGTCRGAGIDPGATAQIRLDLAEGE</sequence>
<protein>
    <submittedName>
        <fullName evidence="2">Glycosyltransferase</fullName>
    </submittedName>
</protein>
<dbReference type="SUPFAM" id="SSF53448">
    <property type="entry name" value="Nucleotide-diphospho-sugar transferases"/>
    <property type="match status" value="1"/>
</dbReference>
<dbReference type="EMBL" id="CP053716">
    <property type="protein sequence ID" value="QKF07482.1"/>
    <property type="molecule type" value="Genomic_DNA"/>
</dbReference>
<feature type="compositionally biased region" description="Low complexity" evidence="1">
    <location>
        <begin position="429"/>
        <end position="438"/>
    </location>
</feature>
<dbReference type="InterPro" id="IPR029044">
    <property type="entry name" value="Nucleotide-diphossugar_trans"/>
</dbReference>
<proteinExistence type="predicted"/>
<evidence type="ECO:0000313" key="2">
    <source>
        <dbReference type="EMBL" id="QKF07482.1"/>
    </source>
</evidence>
<evidence type="ECO:0000313" key="3">
    <source>
        <dbReference type="Proteomes" id="UP000503297"/>
    </source>
</evidence>
<evidence type="ECO:0000256" key="1">
    <source>
        <dbReference type="SAM" id="MobiDB-lite"/>
    </source>
</evidence>
<feature type="region of interest" description="Disordered" evidence="1">
    <location>
        <begin position="402"/>
        <end position="438"/>
    </location>
</feature>
<name>A0A6M8J9J6_9ACTN</name>
<dbReference type="GO" id="GO:0016740">
    <property type="term" value="F:transferase activity"/>
    <property type="evidence" value="ECO:0007669"/>
    <property type="project" value="UniProtKB-KW"/>
</dbReference>
<accession>A0A6M8J9J6</accession>
<keyword evidence="3" id="KW-1185">Reference proteome</keyword>
<dbReference type="KEGG" id="bwa:HLV38_04625"/>